<name>X1JWX8_9ZZZZ</name>
<sequence length="88" mass="10641">MKDFYERREGQGKKKGEEIGPKFTQEFDDFPNLREVKFCKPKKENQAPDREPKKLRLQKGLDKLYGDYYYRHAIAFFELTLTFPKLNF</sequence>
<proteinExistence type="predicted"/>
<accession>X1JWX8</accession>
<evidence type="ECO:0000313" key="2">
    <source>
        <dbReference type="EMBL" id="GAH99241.1"/>
    </source>
</evidence>
<reference evidence="2" key="1">
    <citation type="journal article" date="2014" name="Front. Microbiol.">
        <title>High frequency of phylogenetically diverse reductive dehalogenase-homologous genes in deep subseafloor sedimentary metagenomes.</title>
        <authorList>
            <person name="Kawai M."/>
            <person name="Futagami T."/>
            <person name="Toyoda A."/>
            <person name="Takaki Y."/>
            <person name="Nishi S."/>
            <person name="Hori S."/>
            <person name="Arai W."/>
            <person name="Tsubouchi T."/>
            <person name="Morono Y."/>
            <person name="Uchiyama I."/>
            <person name="Ito T."/>
            <person name="Fujiyama A."/>
            <person name="Inagaki F."/>
            <person name="Takami H."/>
        </authorList>
    </citation>
    <scope>NUCLEOTIDE SEQUENCE</scope>
    <source>
        <strain evidence="2">Expedition CK06-06</strain>
    </source>
</reference>
<evidence type="ECO:0000256" key="1">
    <source>
        <dbReference type="SAM" id="MobiDB-lite"/>
    </source>
</evidence>
<gene>
    <name evidence="2" type="ORF">S06H3_04765</name>
</gene>
<organism evidence="2">
    <name type="scientific">marine sediment metagenome</name>
    <dbReference type="NCBI Taxonomy" id="412755"/>
    <lineage>
        <taxon>unclassified sequences</taxon>
        <taxon>metagenomes</taxon>
        <taxon>ecological metagenomes</taxon>
    </lineage>
</organism>
<dbReference type="EMBL" id="BARV01001702">
    <property type="protein sequence ID" value="GAH99241.1"/>
    <property type="molecule type" value="Genomic_DNA"/>
</dbReference>
<dbReference type="AlphaFoldDB" id="X1JWX8"/>
<comment type="caution">
    <text evidence="2">The sequence shown here is derived from an EMBL/GenBank/DDBJ whole genome shotgun (WGS) entry which is preliminary data.</text>
</comment>
<protein>
    <submittedName>
        <fullName evidence="2">Uncharacterized protein</fullName>
    </submittedName>
</protein>
<feature type="region of interest" description="Disordered" evidence="1">
    <location>
        <begin position="1"/>
        <end position="20"/>
    </location>
</feature>